<organism evidence="2 3">
    <name type="scientific">Austropuccinia psidii MF-1</name>
    <dbReference type="NCBI Taxonomy" id="1389203"/>
    <lineage>
        <taxon>Eukaryota</taxon>
        <taxon>Fungi</taxon>
        <taxon>Dikarya</taxon>
        <taxon>Basidiomycota</taxon>
        <taxon>Pucciniomycotina</taxon>
        <taxon>Pucciniomycetes</taxon>
        <taxon>Pucciniales</taxon>
        <taxon>Sphaerophragmiaceae</taxon>
        <taxon>Austropuccinia</taxon>
    </lineage>
</organism>
<reference evidence="2" key="1">
    <citation type="submission" date="2021-03" db="EMBL/GenBank/DDBJ databases">
        <title>Draft genome sequence of rust myrtle Austropuccinia psidii MF-1, a brazilian biotype.</title>
        <authorList>
            <person name="Quecine M.C."/>
            <person name="Pachon D.M.R."/>
            <person name="Bonatelli M.L."/>
            <person name="Correr F.H."/>
            <person name="Franceschini L.M."/>
            <person name="Leite T.F."/>
            <person name="Margarido G.R.A."/>
            <person name="Almeida C.A."/>
            <person name="Ferrarezi J.A."/>
            <person name="Labate C.A."/>
        </authorList>
    </citation>
    <scope>NUCLEOTIDE SEQUENCE</scope>
    <source>
        <strain evidence="2">MF-1</strain>
    </source>
</reference>
<comment type="caution">
    <text evidence="2">The sequence shown here is derived from an EMBL/GenBank/DDBJ whole genome shotgun (WGS) entry which is preliminary data.</text>
</comment>
<evidence type="ECO:0000313" key="3">
    <source>
        <dbReference type="Proteomes" id="UP000765509"/>
    </source>
</evidence>
<gene>
    <name evidence="2" type="ORF">O181_068653</name>
</gene>
<dbReference type="EMBL" id="AVOT02034753">
    <property type="protein sequence ID" value="MBW0528938.1"/>
    <property type="molecule type" value="Genomic_DNA"/>
</dbReference>
<dbReference type="AlphaFoldDB" id="A0A9Q3I5M2"/>
<name>A0A9Q3I5M2_9BASI</name>
<feature type="transmembrane region" description="Helical" evidence="1">
    <location>
        <begin position="57"/>
        <end position="78"/>
    </location>
</feature>
<evidence type="ECO:0000313" key="2">
    <source>
        <dbReference type="EMBL" id="MBW0528938.1"/>
    </source>
</evidence>
<proteinExistence type="predicted"/>
<accession>A0A9Q3I5M2</accession>
<keyword evidence="1" id="KW-1133">Transmembrane helix</keyword>
<dbReference type="Proteomes" id="UP000765509">
    <property type="component" value="Unassembled WGS sequence"/>
</dbReference>
<protein>
    <recommendedName>
        <fullName evidence="4">Transmembrane protein</fullName>
    </recommendedName>
</protein>
<keyword evidence="1" id="KW-0472">Membrane</keyword>
<keyword evidence="1" id="KW-0812">Transmembrane</keyword>
<sequence>MEPFPLLFPDHPLHFSTRSFLFSQKTLRSFLFLSSHLYLLFPLSSSIHSFLPKLPSLTLFRFSIVFLSFLPLYFYFIFRSLSIVDLPKPLLYTSRCLLLKPLPAHHLVYRSNRFTVLTLDPSQTMVDIKDKNSKL</sequence>
<evidence type="ECO:0008006" key="4">
    <source>
        <dbReference type="Google" id="ProtNLM"/>
    </source>
</evidence>
<evidence type="ECO:0000256" key="1">
    <source>
        <dbReference type="SAM" id="Phobius"/>
    </source>
</evidence>
<feature type="transmembrane region" description="Helical" evidence="1">
    <location>
        <begin position="30"/>
        <end position="51"/>
    </location>
</feature>
<keyword evidence="3" id="KW-1185">Reference proteome</keyword>